<dbReference type="RefSeq" id="WP_126464878.1">
    <property type="nucleotide sequence ID" value="NZ_LR134523.1"/>
</dbReference>
<dbReference type="NCBIfam" id="TIGR02210">
    <property type="entry name" value="rodA_shape"/>
    <property type="match status" value="1"/>
</dbReference>
<feature type="transmembrane region" description="Helical" evidence="6">
    <location>
        <begin position="200"/>
        <end position="218"/>
    </location>
</feature>
<evidence type="ECO:0000256" key="1">
    <source>
        <dbReference type="ARBA" id="ARBA00004141"/>
    </source>
</evidence>
<organism evidence="7 8">
    <name type="scientific">Aedoeadaptatus ivorii</name>
    <dbReference type="NCBI Taxonomy" id="54006"/>
    <lineage>
        <taxon>Bacteria</taxon>
        <taxon>Bacillati</taxon>
        <taxon>Bacillota</taxon>
        <taxon>Tissierellia</taxon>
        <taxon>Tissierellales</taxon>
        <taxon>Peptoniphilaceae</taxon>
        <taxon>Aedoeadaptatus</taxon>
    </lineage>
</organism>
<evidence type="ECO:0000313" key="8">
    <source>
        <dbReference type="Proteomes" id="UP000269544"/>
    </source>
</evidence>
<dbReference type="Pfam" id="PF01098">
    <property type="entry name" value="FTSW_RODA_SPOVE"/>
    <property type="match status" value="1"/>
</dbReference>
<sequence length="418" mass="46692">MRKGIPVKNLKIKAQRIADFVPKKRDVDLTLIFSVLAITALGFLVLSSATKTYGSGSYLLKQGVATALGFAALMGLMVLDYRIWKRYYPFLYGLSILLLVATLLFGHGDTTWGAKSWLSLGPVNFQPAEFVKVFLVICFAAYLETHAEVINHPKELIKALVFAGFPVGLILLQPDFGTAMVYLFFIGIMLFFADLDWKYFIGAAGAAILSLPFFYARLDEYQKNRILDFLRPGANTSGSGYQAYEGRIAIGNGKFFGRGLYEGPQTQYNFIPTKETDFIFPVLVEELGFLGGSVVLALYGLLFYRLLALSKIARDATGRLMVMGFLSILFIHVWENAGMTLGLMPVTGIPLPFISYGGTFQLVNLAMIGLCLSVRYNRSGKRTEAAKIDFLDDLKDKLAAYGERQIQKERLRRERRKK</sequence>
<evidence type="ECO:0000256" key="5">
    <source>
        <dbReference type="ARBA" id="ARBA00023136"/>
    </source>
</evidence>
<keyword evidence="2 6" id="KW-0812">Transmembrane</keyword>
<dbReference type="KEGG" id="piv:NCTC13079_00429"/>
<keyword evidence="5 6" id="KW-0472">Membrane</keyword>
<feature type="transmembrane region" description="Helical" evidence="6">
    <location>
        <begin position="29"/>
        <end position="46"/>
    </location>
</feature>
<reference evidence="7 8" key="1">
    <citation type="submission" date="2018-12" db="EMBL/GenBank/DDBJ databases">
        <authorList>
            <consortium name="Pathogen Informatics"/>
        </authorList>
    </citation>
    <scope>NUCLEOTIDE SEQUENCE [LARGE SCALE GENOMIC DNA]</scope>
    <source>
        <strain evidence="7 8">NCTC13079</strain>
    </source>
</reference>
<dbReference type="GO" id="GO:0032153">
    <property type="term" value="C:cell division site"/>
    <property type="evidence" value="ECO:0007669"/>
    <property type="project" value="TreeGrafter"/>
</dbReference>
<evidence type="ECO:0000256" key="6">
    <source>
        <dbReference type="SAM" id="Phobius"/>
    </source>
</evidence>
<evidence type="ECO:0000256" key="4">
    <source>
        <dbReference type="ARBA" id="ARBA00022989"/>
    </source>
</evidence>
<evidence type="ECO:0000256" key="3">
    <source>
        <dbReference type="ARBA" id="ARBA00022960"/>
    </source>
</evidence>
<dbReference type="EMBL" id="LR134523">
    <property type="protein sequence ID" value="VEJ34991.1"/>
    <property type="molecule type" value="Genomic_DNA"/>
</dbReference>
<evidence type="ECO:0000313" key="7">
    <source>
        <dbReference type="EMBL" id="VEJ34991.1"/>
    </source>
</evidence>
<gene>
    <name evidence="7" type="primary">mrdB</name>
    <name evidence="7" type="ORF">NCTC13079_00429</name>
</gene>
<dbReference type="GO" id="GO:0051301">
    <property type="term" value="P:cell division"/>
    <property type="evidence" value="ECO:0007669"/>
    <property type="project" value="InterPro"/>
</dbReference>
<keyword evidence="4 6" id="KW-1133">Transmembrane helix</keyword>
<keyword evidence="3" id="KW-0133">Cell shape</keyword>
<proteinExistence type="predicted"/>
<dbReference type="Proteomes" id="UP000269544">
    <property type="component" value="Chromosome"/>
</dbReference>
<feature type="transmembrane region" description="Helical" evidence="6">
    <location>
        <begin position="354"/>
        <end position="374"/>
    </location>
</feature>
<dbReference type="GO" id="GO:0005886">
    <property type="term" value="C:plasma membrane"/>
    <property type="evidence" value="ECO:0007669"/>
    <property type="project" value="TreeGrafter"/>
</dbReference>
<feature type="transmembrane region" description="Helical" evidence="6">
    <location>
        <begin position="86"/>
        <end position="105"/>
    </location>
</feature>
<dbReference type="PANTHER" id="PTHR30474:SF1">
    <property type="entry name" value="PEPTIDOGLYCAN GLYCOSYLTRANSFERASE MRDB"/>
    <property type="match status" value="1"/>
</dbReference>
<comment type="subcellular location">
    <subcellularLocation>
        <location evidence="1">Membrane</location>
        <topology evidence="1">Multi-pass membrane protein</topology>
    </subcellularLocation>
</comment>
<name>A0A448V0I4_9FIRM</name>
<accession>A0A448V0I4</accession>
<dbReference type="InterPro" id="IPR001182">
    <property type="entry name" value="FtsW/RodA"/>
</dbReference>
<feature type="transmembrane region" description="Helical" evidence="6">
    <location>
        <begin position="278"/>
        <end position="304"/>
    </location>
</feature>
<feature type="transmembrane region" description="Helical" evidence="6">
    <location>
        <begin position="316"/>
        <end position="334"/>
    </location>
</feature>
<protein>
    <submittedName>
        <fullName evidence="7">Rod shape-determining protein RodA</fullName>
    </submittedName>
</protein>
<feature type="transmembrane region" description="Helical" evidence="6">
    <location>
        <begin position="179"/>
        <end position="195"/>
    </location>
</feature>
<dbReference type="PANTHER" id="PTHR30474">
    <property type="entry name" value="CELL CYCLE PROTEIN"/>
    <property type="match status" value="1"/>
</dbReference>
<dbReference type="InterPro" id="IPR011923">
    <property type="entry name" value="RodA/MrdB"/>
</dbReference>
<dbReference type="GO" id="GO:0008360">
    <property type="term" value="P:regulation of cell shape"/>
    <property type="evidence" value="ECO:0007669"/>
    <property type="project" value="UniProtKB-KW"/>
</dbReference>
<dbReference type="OrthoDB" id="9812661at2"/>
<evidence type="ECO:0000256" key="2">
    <source>
        <dbReference type="ARBA" id="ARBA00022692"/>
    </source>
</evidence>
<keyword evidence="8" id="KW-1185">Reference proteome</keyword>
<dbReference type="AlphaFoldDB" id="A0A448V0I4"/>
<feature type="transmembrane region" description="Helical" evidence="6">
    <location>
        <begin position="58"/>
        <end position="79"/>
    </location>
</feature>
<dbReference type="GO" id="GO:0015648">
    <property type="term" value="F:lipid-linked peptidoglycan transporter activity"/>
    <property type="evidence" value="ECO:0007669"/>
    <property type="project" value="TreeGrafter"/>
</dbReference>